<gene>
    <name evidence="2" type="ORF">AUCHE_01_00900</name>
</gene>
<dbReference type="PIRSF" id="PIRSF021603">
    <property type="entry name" value="UCP21603_acetyltransf"/>
    <property type="match status" value="1"/>
</dbReference>
<dbReference type="GO" id="GO:0016747">
    <property type="term" value="F:acyltransferase activity, transferring groups other than amino-acyl groups"/>
    <property type="evidence" value="ECO:0007669"/>
    <property type="project" value="InterPro"/>
</dbReference>
<dbReference type="EMBL" id="BAGZ01000001">
    <property type="protein sequence ID" value="GAB76528.1"/>
    <property type="molecule type" value="Genomic_DNA"/>
</dbReference>
<dbReference type="InterPro" id="IPR016794">
    <property type="entry name" value="UCP21603_acetyltransf"/>
</dbReference>
<accession>K6V3A9</accession>
<dbReference type="Pfam" id="PF00583">
    <property type="entry name" value="Acetyltransf_1"/>
    <property type="match status" value="1"/>
</dbReference>
<dbReference type="Gene3D" id="3.40.630.30">
    <property type="match status" value="1"/>
</dbReference>
<dbReference type="AlphaFoldDB" id="K6V3A9"/>
<comment type="caution">
    <text evidence="2">The sequence shown here is derived from an EMBL/GenBank/DDBJ whole genome shotgun (WGS) entry which is preliminary data.</text>
</comment>
<evidence type="ECO:0000313" key="3">
    <source>
        <dbReference type="Proteomes" id="UP000008495"/>
    </source>
</evidence>
<proteinExistence type="predicted"/>
<protein>
    <submittedName>
        <fullName evidence="2">Putative acetyltransferase</fullName>
    </submittedName>
</protein>
<reference evidence="2 3" key="1">
    <citation type="submission" date="2012-08" db="EMBL/GenBank/DDBJ databases">
        <title>Whole genome shotgun sequence of Austwickia chelonae NBRC 105200.</title>
        <authorList>
            <person name="Yoshida I."/>
            <person name="Hosoyama A."/>
            <person name="Tsuchikane K."/>
            <person name="Katsumata H."/>
            <person name="Ando Y."/>
            <person name="Ohji S."/>
            <person name="Hamada M."/>
            <person name="Tamura T."/>
            <person name="Yamazoe A."/>
            <person name="Yamazaki S."/>
            <person name="Fujita N."/>
        </authorList>
    </citation>
    <scope>NUCLEOTIDE SEQUENCE [LARGE SCALE GENOMIC DNA]</scope>
    <source>
        <strain evidence="2 3">NBRC 105200</strain>
    </source>
</reference>
<dbReference type="InterPro" id="IPR016181">
    <property type="entry name" value="Acyl_CoA_acyltransferase"/>
</dbReference>
<dbReference type="eggNOG" id="COG3393">
    <property type="taxonomic scope" value="Bacteria"/>
</dbReference>
<evidence type="ECO:0000259" key="1">
    <source>
        <dbReference type="PROSITE" id="PS51186"/>
    </source>
</evidence>
<keyword evidence="3" id="KW-1185">Reference proteome</keyword>
<feature type="domain" description="N-acetyltransferase" evidence="1">
    <location>
        <begin position="133"/>
        <end position="274"/>
    </location>
</feature>
<dbReference type="InterPro" id="IPR025289">
    <property type="entry name" value="DUF4081"/>
</dbReference>
<evidence type="ECO:0000313" key="2">
    <source>
        <dbReference type="EMBL" id="GAB76528.1"/>
    </source>
</evidence>
<organism evidence="2 3">
    <name type="scientific">Austwickia chelonae NBRC 105200</name>
    <dbReference type="NCBI Taxonomy" id="1184607"/>
    <lineage>
        <taxon>Bacteria</taxon>
        <taxon>Bacillati</taxon>
        <taxon>Actinomycetota</taxon>
        <taxon>Actinomycetes</taxon>
        <taxon>Micrococcales</taxon>
        <taxon>Dermatophilaceae</taxon>
        <taxon>Austwickia</taxon>
    </lineage>
</organism>
<dbReference type="Pfam" id="PF13312">
    <property type="entry name" value="DUF4081"/>
    <property type="match status" value="1"/>
</dbReference>
<dbReference type="PROSITE" id="PS51186">
    <property type="entry name" value="GNAT"/>
    <property type="match status" value="1"/>
</dbReference>
<dbReference type="SUPFAM" id="SSF55729">
    <property type="entry name" value="Acyl-CoA N-acyltransferases (Nat)"/>
    <property type="match status" value="1"/>
</dbReference>
<dbReference type="Proteomes" id="UP000008495">
    <property type="component" value="Unassembled WGS sequence"/>
</dbReference>
<sequence length="274" mass="30071">MRPVGESDRAAALELCGRDPLANCYVTARMDEVNLDRARGALLGHYPRGRLEALCWATANVIPVECGPQDAAAFGDRLRRHQHRYSSVFGPSAQVSLLWEGLSHSWQEPLDVRPHQPLLAIGPEDPLGMAPDTRVRPARLEELTEVVPAAAAMFTEEIGYPPYQDRAGEAAYRYAVQGLVVRKHCFVLVEDGRVVFKADIGSVGLGVAQIQGVWVAPDRRGEGLAAPAMARVVQLTRAEAPWVSLYVNDFNKAALRAYARVGFRQVGEFATILF</sequence>
<dbReference type="STRING" id="100225.SAMN05421595_1656"/>
<dbReference type="InterPro" id="IPR000182">
    <property type="entry name" value="GNAT_dom"/>
</dbReference>
<name>K6V3A9_9MICO</name>
<keyword evidence="2" id="KW-0808">Transferase</keyword>